<sequence>MLYRCTRPGLRNEAKSSYKNTSAGGWDIAADNWNKSSAVAQGQEEAWGKGNASKSVEINNSSDWGKPKSFGGDGSSGLKGEETRDDQNSSWSRPGNFEGGHGFGRGRGRGRGRESGDFDGRNDQGSWKSSWGGDNAGRPPWRSNNQVDNEAGDSDGYRGRGRGRGQYGGRGRDNGWRNGDRSNSGFGRESDCGDEPEWGNRGSRSFCENQSSTWNSSAENKPSVGEHNDPWASKVTSTEGKEQQNDPWGSKTVSTACAEDNGGSWNSKAKDSSSNDGGDERQNDPWANNIGSNKGTSGINYTVHSATGADDNNDSWNTKAKDTRLDSGDKWGSAAPVSSGAEDKADAWASKGSNDNSKKSDGWGAGSFGASWDKPSFSLGDQEPAWGKPRFSDDNNGNSRGGFGSGNRGRGRGQSFGDTGSSWNGGNNSNESGGGRSDDQWNRRDFDGSRGRGRGCFGRGGRNQGNNFGSGDGSSWSSGRGNSGRGGYRNWNDNERRPPGQGGGWSQSSGWNSNRGTSEGDQGFSKSKLRWGSDNNDSWGVPKSSDGDDQARKGDGNNTWRQNSSSSSILGQPSGGGNVSWEKSNEDSWNSSRGTGSTEKSSWGGSEVAPKKDGLLEQDKGSGNQGVGGSSSWDKADDAWNSNKGSDSGSGGWLSKDCDWLLQNARYEPIRPAPLVHYAVLTRPLDADEFRRQGRLVVDFIAEYYDRIDDYPVRPAVSPGFLARQLPETAPSVTAGNTTPSPQLYATSATSSFPGLTHWQSPHHFAHFAATASNVGALGEALAAGLNINPFTWAASPAATELEVVVTDWLGKALHVPENLLFSGGGGGGTLLGTSCEAMLCTIVAARDRKLAEIGEERIGDLVVYCSDQTHFSFQKAARIAGIRKGNCRAVATSWETGFTLSPKALLAAVHADVAAGRVPLFLCATVGTTPTAAVDPVRELCAALSGAGHDDVWVHVDAAYAGAACVCPEFRNVIEGVEAADSFSTNPHKWLLANMDCCALWVTRPHALTEALGTDHDVILKDGAADGEAVVVDYKDWQVALSRRFRALKLWLVLRCHGVDGLRAPSQFALVCFRLRPPALLLRLREKKQRCHDDDAGRVINELNRKLLEAVNATGRAYMSCAVVGGVYVLRCAIGNSLTEERHVQEAWRVVQEQATVILAAARKRVDERTVVGNARCVEIDDEEVPAPFLVGKEVTIS</sequence>
<feature type="compositionally biased region" description="Polar residues" evidence="7">
    <location>
        <begin position="52"/>
        <end position="63"/>
    </location>
</feature>
<name>A0AAV5BSZ0_ELECO</name>
<dbReference type="InterPro" id="IPR002129">
    <property type="entry name" value="PyrdxlP-dep_de-COase"/>
</dbReference>
<comment type="caution">
    <text evidence="8">The sequence shown here is derived from an EMBL/GenBank/DDBJ whole genome shotgun (WGS) entry which is preliminary data.</text>
</comment>
<evidence type="ECO:0000256" key="2">
    <source>
        <dbReference type="ARBA" id="ARBA00009533"/>
    </source>
</evidence>
<dbReference type="Proteomes" id="UP001054889">
    <property type="component" value="Unassembled WGS sequence"/>
</dbReference>
<keyword evidence="4 6" id="KW-0663">Pyridoxal phosphate</keyword>
<dbReference type="InterPro" id="IPR015424">
    <property type="entry name" value="PyrdxlP-dep_Trfase"/>
</dbReference>
<dbReference type="Gene3D" id="1.20.1340.10">
    <property type="entry name" value="dopa decarboxylase, N-terminal domain"/>
    <property type="match status" value="1"/>
</dbReference>
<dbReference type="EMBL" id="BQKI01000002">
    <property type="protein sequence ID" value="GJM89403.1"/>
    <property type="molecule type" value="Genomic_DNA"/>
</dbReference>
<protein>
    <recommendedName>
        <fullName evidence="11">Tyrosine decarboxylase</fullName>
    </recommendedName>
</protein>
<keyword evidence="10" id="KW-1185">Reference proteome</keyword>
<feature type="compositionally biased region" description="Basic and acidic residues" evidence="7">
    <location>
        <begin position="319"/>
        <end position="329"/>
    </location>
</feature>
<dbReference type="InterPro" id="IPR010977">
    <property type="entry name" value="Aromatic_deC"/>
</dbReference>
<dbReference type="GO" id="GO:0005737">
    <property type="term" value="C:cytoplasm"/>
    <property type="evidence" value="ECO:0007669"/>
    <property type="project" value="TreeGrafter"/>
</dbReference>
<accession>A0AAV5BSZ0</accession>
<dbReference type="GO" id="GO:0030170">
    <property type="term" value="F:pyridoxal phosphate binding"/>
    <property type="evidence" value="ECO:0007669"/>
    <property type="project" value="InterPro"/>
</dbReference>
<feature type="compositionally biased region" description="Low complexity" evidence="7">
    <location>
        <begin position="506"/>
        <end position="516"/>
    </location>
</feature>
<evidence type="ECO:0000313" key="10">
    <source>
        <dbReference type="Proteomes" id="UP001054889"/>
    </source>
</evidence>
<reference evidence="8" key="2">
    <citation type="submission" date="2021-12" db="EMBL/GenBank/DDBJ databases">
        <title>Resequencing data analysis of finger millet.</title>
        <authorList>
            <person name="Hatakeyama M."/>
            <person name="Aluri S."/>
            <person name="Balachadran M.T."/>
            <person name="Sivarajan S.R."/>
            <person name="Poveda L."/>
            <person name="Shimizu-Inatsugi R."/>
            <person name="Schlapbach R."/>
            <person name="Sreeman S.M."/>
            <person name="Shimizu K.K."/>
        </authorList>
    </citation>
    <scope>NUCLEOTIDE SEQUENCE</scope>
</reference>
<dbReference type="PRINTS" id="PR00800">
    <property type="entry name" value="YHDCRBOXLASE"/>
</dbReference>
<evidence type="ECO:0000313" key="8">
    <source>
        <dbReference type="EMBL" id="GJM89002.1"/>
    </source>
</evidence>
<dbReference type="Pfam" id="PF00282">
    <property type="entry name" value="Pyridoxal_deC"/>
    <property type="match status" value="1"/>
</dbReference>
<feature type="compositionally biased region" description="Low complexity" evidence="7">
    <location>
        <begin position="415"/>
        <end position="431"/>
    </location>
</feature>
<comment type="cofactor">
    <cofactor evidence="1 6">
        <name>pyridoxal 5'-phosphate</name>
        <dbReference type="ChEBI" id="CHEBI:597326"/>
    </cofactor>
</comment>
<evidence type="ECO:0000256" key="6">
    <source>
        <dbReference type="PIRSR" id="PIRSR602129-50"/>
    </source>
</evidence>
<comment type="similarity">
    <text evidence="2">Belongs to the group II decarboxylase family.</text>
</comment>
<feature type="compositionally biased region" description="Basic and acidic residues" evidence="7">
    <location>
        <begin position="170"/>
        <end position="180"/>
    </location>
</feature>
<feature type="compositionally biased region" description="Gly residues" evidence="7">
    <location>
        <begin position="454"/>
        <end position="472"/>
    </location>
</feature>
<dbReference type="EMBL" id="BQKI01000002">
    <property type="protein sequence ID" value="GJM89002.1"/>
    <property type="molecule type" value="Genomic_DNA"/>
</dbReference>
<proteinExistence type="inferred from homology"/>
<feature type="compositionally biased region" description="Basic and acidic residues" evidence="7">
    <location>
        <begin position="545"/>
        <end position="555"/>
    </location>
</feature>
<feature type="compositionally biased region" description="Polar residues" evidence="7">
    <location>
        <begin position="285"/>
        <end position="305"/>
    </location>
</feature>
<feature type="compositionally biased region" description="Polar residues" evidence="7">
    <location>
        <begin position="587"/>
        <end position="604"/>
    </location>
</feature>
<evidence type="ECO:0000313" key="9">
    <source>
        <dbReference type="EMBL" id="GJM89403.1"/>
    </source>
</evidence>
<dbReference type="GO" id="GO:0016831">
    <property type="term" value="F:carboxy-lyase activity"/>
    <property type="evidence" value="ECO:0007669"/>
    <property type="project" value="UniProtKB-KW"/>
</dbReference>
<dbReference type="SUPFAM" id="SSF53383">
    <property type="entry name" value="PLP-dependent transferases"/>
    <property type="match status" value="1"/>
</dbReference>
<evidence type="ECO:0000256" key="3">
    <source>
        <dbReference type="ARBA" id="ARBA00022793"/>
    </source>
</evidence>
<dbReference type="Gene3D" id="3.90.1150.10">
    <property type="entry name" value="Aspartate Aminotransferase, domain 1"/>
    <property type="match status" value="1"/>
</dbReference>
<feature type="region of interest" description="Disordered" evidence="7">
    <location>
        <begin position="39"/>
        <end position="651"/>
    </location>
</feature>
<evidence type="ECO:0008006" key="11">
    <source>
        <dbReference type="Google" id="ProtNLM"/>
    </source>
</evidence>
<evidence type="ECO:0000256" key="5">
    <source>
        <dbReference type="ARBA" id="ARBA00023239"/>
    </source>
</evidence>
<evidence type="ECO:0000256" key="1">
    <source>
        <dbReference type="ARBA" id="ARBA00001933"/>
    </source>
</evidence>
<dbReference type="Gene3D" id="3.40.640.10">
    <property type="entry name" value="Type I PLP-dependent aspartate aminotransferase-like (Major domain)"/>
    <property type="match status" value="1"/>
</dbReference>
<evidence type="ECO:0000256" key="7">
    <source>
        <dbReference type="SAM" id="MobiDB-lite"/>
    </source>
</evidence>
<feature type="compositionally biased region" description="Polar residues" evidence="7">
    <location>
        <begin position="202"/>
        <end position="220"/>
    </location>
</feature>
<feature type="compositionally biased region" description="Basic and acidic residues" evidence="7">
    <location>
        <begin position="111"/>
        <end position="122"/>
    </location>
</feature>
<keyword evidence="3" id="KW-0210">Decarboxylase</keyword>
<dbReference type="InterPro" id="IPR015422">
    <property type="entry name" value="PyrdxlP-dep_Trfase_small"/>
</dbReference>
<feature type="compositionally biased region" description="Gly residues" evidence="7">
    <location>
        <begin position="399"/>
        <end position="414"/>
    </location>
</feature>
<dbReference type="PANTHER" id="PTHR11999:SF175">
    <property type="entry name" value="OS05G0510600 PROTEIN"/>
    <property type="match status" value="1"/>
</dbReference>
<reference evidence="8" key="1">
    <citation type="journal article" date="2018" name="DNA Res.">
        <title>Multiple hybrid de novo genome assembly of finger millet, an orphan allotetraploid crop.</title>
        <authorList>
            <person name="Hatakeyama M."/>
            <person name="Aluri S."/>
            <person name="Balachadran M.T."/>
            <person name="Sivarajan S.R."/>
            <person name="Patrignani A."/>
            <person name="Gruter S."/>
            <person name="Poveda L."/>
            <person name="Shimizu-Inatsugi R."/>
            <person name="Baeten J."/>
            <person name="Francoijs K.J."/>
            <person name="Nataraja K.N."/>
            <person name="Reddy Y.A.N."/>
            <person name="Phadnis S."/>
            <person name="Ravikumar R.L."/>
            <person name="Schlapbach R."/>
            <person name="Sreeman S.M."/>
            <person name="Shimizu K.K."/>
        </authorList>
    </citation>
    <scope>NUCLEOTIDE SEQUENCE</scope>
</reference>
<keyword evidence="5" id="KW-0456">Lyase</keyword>
<dbReference type="GO" id="GO:0019752">
    <property type="term" value="P:carboxylic acid metabolic process"/>
    <property type="evidence" value="ECO:0007669"/>
    <property type="project" value="InterPro"/>
</dbReference>
<dbReference type="InterPro" id="IPR015421">
    <property type="entry name" value="PyrdxlP-dep_Trfase_major"/>
</dbReference>
<feature type="modified residue" description="N6-(pyridoxal phosphate)lysine" evidence="6">
    <location>
        <position position="990"/>
    </location>
</feature>
<feature type="compositionally biased region" description="Basic and acidic residues" evidence="7">
    <location>
        <begin position="268"/>
        <end position="283"/>
    </location>
</feature>
<dbReference type="GO" id="GO:0006520">
    <property type="term" value="P:amino acid metabolic process"/>
    <property type="evidence" value="ECO:0007669"/>
    <property type="project" value="InterPro"/>
</dbReference>
<feature type="compositionally biased region" description="Basic and acidic residues" evidence="7">
    <location>
        <begin position="609"/>
        <end position="620"/>
    </location>
</feature>
<gene>
    <name evidence="8" type="primary">ga05141</name>
    <name evidence="9" type="synonym">ga05595</name>
    <name evidence="8" type="ORF">PR202_ga05141</name>
    <name evidence="9" type="ORF">PR202_ga05595</name>
</gene>
<feature type="compositionally biased region" description="Polar residues" evidence="7">
    <location>
        <begin position="245"/>
        <end position="255"/>
    </location>
</feature>
<evidence type="ECO:0000256" key="4">
    <source>
        <dbReference type="ARBA" id="ARBA00022898"/>
    </source>
</evidence>
<dbReference type="AlphaFoldDB" id="A0AAV5BSZ0"/>
<organism evidence="8 10">
    <name type="scientific">Eleusine coracana subsp. coracana</name>
    <dbReference type="NCBI Taxonomy" id="191504"/>
    <lineage>
        <taxon>Eukaryota</taxon>
        <taxon>Viridiplantae</taxon>
        <taxon>Streptophyta</taxon>
        <taxon>Embryophyta</taxon>
        <taxon>Tracheophyta</taxon>
        <taxon>Spermatophyta</taxon>
        <taxon>Magnoliopsida</taxon>
        <taxon>Liliopsida</taxon>
        <taxon>Poales</taxon>
        <taxon>Poaceae</taxon>
        <taxon>PACMAD clade</taxon>
        <taxon>Chloridoideae</taxon>
        <taxon>Cynodonteae</taxon>
        <taxon>Eleusininae</taxon>
        <taxon>Eleusine</taxon>
    </lineage>
</organism>
<dbReference type="PANTHER" id="PTHR11999">
    <property type="entry name" value="GROUP II PYRIDOXAL-5-PHOSPHATE DECARBOXYLASE"/>
    <property type="match status" value="1"/>
</dbReference>
<feature type="compositionally biased region" description="Basic and acidic residues" evidence="7">
    <location>
        <begin position="436"/>
        <end position="450"/>
    </location>
</feature>